<organism evidence="3 4">
    <name type="scientific">Gloeobacter violaceus (strain ATCC 29082 / PCC 7421)</name>
    <dbReference type="NCBI Taxonomy" id="251221"/>
    <lineage>
        <taxon>Bacteria</taxon>
        <taxon>Bacillati</taxon>
        <taxon>Cyanobacteriota</taxon>
        <taxon>Cyanophyceae</taxon>
        <taxon>Gloeobacterales</taxon>
        <taxon>Gloeobacteraceae</taxon>
        <taxon>Gloeobacter</taxon>
    </lineage>
</organism>
<gene>
    <name evidence="3" type="ordered locus">gll4347</name>
</gene>
<dbReference type="EMBL" id="BA000045">
    <property type="protein sequence ID" value="BAC92288.1"/>
    <property type="molecule type" value="Genomic_DNA"/>
</dbReference>
<proteinExistence type="inferred from homology"/>
<dbReference type="PRINTS" id="PR00081">
    <property type="entry name" value="GDHRDH"/>
</dbReference>
<dbReference type="NCBIfam" id="NF005559">
    <property type="entry name" value="PRK07231.1"/>
    <property type="match status" value="1"/>
</dbReference>
<dbReference type="SUPFAM" id="SSF51735">
    <property type="entry name" value="NAD(P)-binding Rossmann-fold domains"/>
    <property type="match status" value="1"/>
</dbReference>
<dbReference type="GO" id="GO:0016491">
    <property type="term" value="F:oxidoreductase activity"/>
    <property type="evidence" value="ECO:0000318"/>
    <property type="project" value="GO_Central"/>
</dbReference>
<accession>Q7ND89</accession>
<keyword evidence="4" id="KW-1185">Reference proteome</keyword>
<dbReference type="Proteomes" id="UP000000557">
    <property type="component" value="Chromosome"/>
</dbReference>
<dbReference type="EnsemblBacteria" id="BAC92288">
    <property type="protein sequence ID" value="BAC92288"/>
    <property type="gene ID" value="BAC92288"/>
</dbReference>
<dbReference type="PANTHER" id="PTHR43669:SF14">
    <property type="entry name" value="OXIDOREDUCTASE"/>
    <property type="match status" value="1"/>
</dbReference>
<protein>
    <submittedName>
        <fullName evidence="3">Gll4347 protein</fullName>
    </submittedName>
</protein>
<dbReference type="HOGENOM" id="CLU_010194_1_3_3"/>
<dbReference type="PROSITE" id="PS00061">
    <property type="entry name" value="ADH_SHORT"/>
    <property type="match status" value="1"/>
</dbReference>
<reference evidence="3 4" key="1">
    <citation type="journal article" date="2003" name="DNA Res.">
        <title>Complete genome structure of Gloeobacter violaceus PCC 7421, a cyanobacterium that lacks thylakoids.</title>
        <authorList>
            <person name="Nakamura Y."/>
            <person name="Kaneko T."/>
            <person name="Sato S."/>
            <person name="Mimuro M."/>
            <person name="Miyashita H."/>
            <person name="Tsuchiya T."/>
            <person name="Sasamoto S."/>
            <person name="Watanabe A."/>
            <person name="Kawashima K."/>
            <person name="Kishida Y."/>
            <person name="Kiyokawa C."/>
            <person name="Kohara M."/>
            <person name="Matsumoto M."/>
            <person name="Matsuno A."/>
            <person name="Nakazaki N."/>
            <person name="Shimpo S."/>
            <person name="Takeuchi C."/>
            <person name="Yamada M."/>
            <person name="Tabata S."/>
        </authorList>
    </citation>
    <scope>NUCLEOTIDE SEQUENCE [LARGE SCALE GENOMIC DNA]</scope>
    <source>
        <strain evidence="4">ATCC 29082 / PCC 7421</strain>
    </source>
</reference>
<dbReference type="InterPro" id="IPR036291">
    <property type="entry name" value="NAD(P)-bd_dom_sf"/>
</dbReference>
<reference evidence="3 4" key="2">
    <citation type="journal article" date="2003" name="DNA Res.">
        <title>Complete genome structure of Gloeobacter violaceus PCC 7421, a cyanobacterium that lacks thylakoids (supplement).</title>
        <authorList>
            <person name="Nakamura Y."/>
            <person name="Kaneko T."/>
            <person name="Sato S."/>
            <person name="Mimuro M."/>
            <person name="Miyashita H."/>
            <person name="Tsuchiya T."/>
            <person name="Sasamoto S."/>
            <person name="Watanabe A."/>
            <person name="Kawashima K."/>
            <person name="Kishida Y."/>
            <person name="Kiyokawa C."/>
            <person name="Kohara M."/>
            <person name="Matsumoto M."/>
            <person name="Matsuno A."/>
            <person name="Nakazaki N."/>
            <person name="Shimpo S."/>
            <person name="Takeuchi C."/>
            <person name="Yamada M."/>
            <person name="Tabata S."/>
        </authorList>
    </citation>
    <scope>NUCLEOTIDE SEQUENCE [LARGE SCALE GENOMIC DNA]</scope>
    <source>
        <strain evidence="4">ATCC 29082 / PCC 7421</strain>
    </source>
</reference>
<dbReference type="PANTHER" id="PTHR43669">
    <property type="entry name" value="5-KETO-D-GLUCONATE 5-REDUCTASE"/>
    <property type="match status" value="1"/>
</dbReference>
<dbReference type="STRING" id="251221.gene:10761866"/>
<dbReference type="eggNOG" id="COG1028">
    <property type="taxonomic scope" value="Bacteria"/>
</dbReference>
<dbReference type="PRINTS" id="PR00080">
    <property type="entry name" value="SDRFAMILY"/>
</dbReference>
<evidence type="ECO:0000256" key="2">
    <source>
        <dbReference type="ARBA" id="ARBA00023002"/>
    </source>
</evidence>
<dbReference type="Gene3D" id="3.40.50.720">
    <property type="entry name" value="NAD(P)-binding Rossmann-like Domain"/>
    <property type="match status" value="1"/>
</dbReference>
<keyword evidence="2" id="KW-0560">Oxidoreductase</keyword>
<evidence type="ECO:0000313" key="3">
    <source>
        <dbReference type="EMBL" id="BAC92288.1"/>
    </source>
</evidence>
<dbReference type="Pfam" id="PF13561">
    <property type="entry name" value="adh_short_C2"/>
    <property type="match status" value="1"/>
</dbReference>
<dbReference type="InterPro" id="IPR002347">
    <property type="entry name" value="SDR_fam"/>
</dbReference>
<name>Q7ND89_GLOVI</name>
<dbReference type="InterPro" id="IPR020904">
    <property type="entry name" value="Sc_DH/Rdtase_CS"/>
</dbReference>
<dbReference type="AlphaFoldDB" id="Q7ND89"/>
<dbReference type="KEGG" id="gvi:gll4347"/>
<dbReference type="InParanoid" id="Q7ND89"/>
<evidence type="ECO:0000313" key="4">
    <source>
        <dbReference type="Proteomes" id="UP000000557"/>
    </source>
</evidence>
<dbReference type="PhylomeDB" id="Q7ND89"/>
<evidence type="ECO:0000256" key="1">
    <source>
        <dbReference type="ARBA" id="ARBA00006484"/>
    </source>
</evidence>
<sequence length="268" mass="27818">MIKSPDCAGGCGMSIKLFDLSQKVAAITGSGRGIGRAIARGMAAAGAKVVIADIDAASARVSAAEIEQAGAEALAVEVDTVSPEQCTRMVDSTVERFGRIDVMVCNAAVDVIKPAVELAEAEWDWIVDVDLKGYFNAAQAAARRMLAQGGGSIVMTSSLASVIGIHGLVAYAAAKGGVNQLVRSMAVEWATSNVRVNAIAPGYCENIMVGAESTHADPVKEQQIRTFTPMGRRCKPEELVGPVIFLASEAASYVTGAILHVDGGYTAM</sequence>
<dbReference type="OrthoDB" id="560660at2"/>
<comment type="similarity">
    <text evidence="1">Belongs to the short-chain dehydrogenases/reductases (SDR) family.</text>
</comment>
<dbReference type="FunFam" id="3.40.50.720:FF:000084">
    <property type="entry name" value="Short-chain dehydrogenase reductase"/>
    <property type="match status" value="1"/>
</dbReference>